<dbReference type="VEuPathDB" id="FungiDB:LEMA_P054070.1"/>
<organism evidence="2">
    <name type="scientific">Leptosphaeria maculans (strain JN3 / isolate v23.1.3 / race Av1-4-5-6-7-8)</name>
    <name type="common">Blackleg fungus</name>
    <name type="synonym">Phoma lingam</name>
    <dbReference type="NCBI Taxonomy" id="985895"/>
    <lineage>
        <taxon>Eukaryota</taxon>
        <taxon>Fungi</taxon>
        <taxon>Dikarya</taxon>
        <taxon>Ascomycota</taxon>
        <taxon>Pezizomycotina</taxon>
        <taxon>Dothideomycetes</taxon>
        <taxon>Pleosporomycetidae</taxon>
        <taxon>Pleosporales</taxon>
        <taxon>Pleosporineae</taxon>
        <taxon>Leptosphaeriaceae</taxon>
        <taxon>Plenodomus</taxon>
        <taxon>Plenodomus lingam/Leptosphaeria maculans species complex</taxon>
    </lineage>
</organism>
<gene>
    <name evidence="1" type="ORF">LEMA_P054070.1</name>
</gene>
<accession>E4ZLM1</accession>
<dbReference type="CDD" id="cd09917">
    <property type="entry name" value="F-box_SF"/>
    <property type="match status" value="1"/>
</dbReference>
<dbReference type="InParanoid" id="E4ZLM1"/>
<proteinExistence type="predicted"/>
<evidence type="ECO:0000313" key="2">
    <source>
        <dbReference type="Proteomes" id="UP000002668"/>
    </source>
</evidence>
<protein>
    <recommendedName>
        <fullName evidence="3">F-box domain-containing protein</fullName>
    </recommendedName>
</protein>
<keyword evidence="2" id="KW-1185">Reference proteome</keyword>
<sequence length="266" mass="30123">MFGLDNAYLLPELLLMIVTKMHPDYRDLLRLASVSTEWRSFVYGWNQLRKMIFLPLSRGGIDAKEIRLTPVNFTTTASIHLDNPWKTLGRASFDGFRKITPWDIAEIHPLVYRFCVDGFDLSYLDGLSETVTCPYTSGRTLKLSYQFFRDFEVFPEHSSRVSKQGLTARKAAEAEAEAARLKDEEKGRSTTARFENAACKEPRGSVRFPGRPRDAKGEKKLAKAQYYTITIATGFICLLVCFHSAREHGAIIVSAFSNPMVDSTDD</sequence>
<reference evidence="2" key="1">
    <citation type="journal article" date="2011" name="Nat. Commun.">
        <title>Effector diversification within compartments of the Leptosphaeria maculans genome affected by Repeat-Induced Point mutations.</title>
        <authorList>
            <person name="Rouxel T."/>
            <person name="Grandaubert J."/>
            <person name="Hane J.K."/>
            <person name="Hoede C."/>
            <person name="van de Wouw A.P."/>
            <person name="Couloux A."/>
            <person name="Dominguez V."/>
            <person name="Anthouard V."/>
            <person name="Bally P."/>
            <person name="Bourras S."/>
            <person name="Cozijnsen A.J."/>
            <person name="Ciuffetti L.M."/>
            <person name="Degrave A."/>
            <person name="Dilmaghani A."/>
            <person name="Duret L."/>
            <person name="Fudal I."/>
            <person name="Goodwin S.B."/>
            <person name="Gout L."/>
            <person name="Glaser N."/>
            <person name="Linglin J."/>
            <person name="Kema G.H.J."/>
            <person name="Lapalu N."/>
            <person name="Lawrence C.B."/>
            <person name="May K."/>
            <person name="Meyer M."/>
            <person name="Ollivier B."/>
            <person name="Poulain J."/>
            <person name="Schoch C.L."/>
            <person name="Simon A."/>
            <person name="Spatafora J.W."/>
            <person name="Stachowiak A."/>
            <person name="Turgeon B.G."/>
            <person name="Tyler B.M."/>
            <person name="Vincent D."/>
            <person name="Weissenbach J."/>
            <person name="Amselem J."/>
            <person name="Quesneville H."/>
            <person name="Oliver R.P."/>
            <person name="Wincker P."/>
            <person name="Balesdent M.-H."/>
            <person name="Howlett B.J."/>
        </authorList>
    </citation>
    <scope>NUCLEOTIDE SEQUENCE [LARGE SCALE GENOMIC DNA]</scope>
    <source>
        <strain evidence="2">JN3 / isolate v23.1.3 / race Av1-4-5-6-7-8</strain>
    </source>
</reference>
<dbReference type="Proteomes" id="UP000002668">
    <property type="component" value="Genome"/>
</dbReference>
<name>E4ZLM1_LEPMJ</name>
<dbReference type="HOGENOM" id="CLU_1046104_0_0_1"/>
<evidence type="ECO:0008006" key="3">
    <source>
        <dbReference type="Google" id="ProtNLM"/>
    </source>
</evidence>
<dbReference type="AlphaFoldDB" id="E4ZLM1"/>
<dbReference type="EMBL" id="FP929094">
    <property type="protein sequence ID" value="CBX92701.1"/>
    <property type="molecule type" value="Genomic_DNA"/>
</dbReference>
<evidence type="ECO:0000313" key="1">
    <source>
        <dbReference type="EMBL" id="CBX92701.1"/>
    </source>
</evidence>